<dbReference type="RefSeq" id="WP_221559459.1">
    <property type="nucleotide sequence ID" value="NZ_JAIGNO010000010.1"/>
</dbReference>
<dbReference type="Pfam" id="PF11162">
    <property type="entry name" value="DUF2946"/>
    <property type="match status" value="1"/>
</dbReference>
<name>A0ABS7J8B6_9SPHN</name>
<evidence type="ECO:0008006" key="4">
    <source>
        <dbReference type="Google" id="ProtNLM"/>
    </source>
</evidence>
<feature type="transmembrane region" description="Helical" evidence="1">
    <location>
        <begin position="106"/>
        <end position="128"/>
    </location>
</feature>
<evidence type="ECO:0000256" key="1">
    <source>
        <dbReference type="SAM" id="Phobius"/>
    </source>
</evidence>
<keyword evidence="3" id="KW-1185">Reference proteome</keyword>
<dbReference type="EMBL" id="JAIGNO010000010">
    <property type="protein sequence ID" value="MBX7483560.1"/>
    <property type="molecule type" value="Genomic_DNA"/>
</dbReference>
<accession>A0ABS7J8B6</accession>
<protein>
    <recommendedName>
        <fullName evidence="4">DUF2946 domain-containing protein</fullName>
    </recommendedName>
</protein>
<sequence>MALTGAAMGKLRAFARQHAFVGTLFLMAVLLLKAAVPAGYMVSASSEKLIEVSICHGTTGERSAAFISIPFEEDRTGKDSSQDKKEPKCAFSALAQHATGGASAELLATALAAILVLGLAPLAVLSSAPARFLRPPLRGPPSAI</sequence>
<keyword evidence="1" id="KW-0472">Membrane</keyword>
<gene>
    <name evidence="2" type="ORF">K3174_13575</name>
</gene>
<dbReference type="Proteomes" id="UP000755104">
    <property type="component" value="Unassembled WGS sequence"/>
</dbReference>
<proteinExistence type="predicted"/>
<reference evidence="2 3" key="1">
    <citation type="submission" date="2021-08" db="EMBL/GenBank/DDBJ databases">
        <title>Comparative Genomics Analysis of the Genus Qipengyuania Reveals Extensive Genetic Diversity and Metabolic Versatility, Including the Description of Fifteen Novel Species.</title>
        <authorList>
            <person name="Liu Y."/>
        </authorList>
    </citation>
    <scope>NUCLEOTIDE SEQUENCE [LARGE SCALE GENOMIC DNA]</scope>
    <source>
        <strain evidence="2 3">6D47A</strain>
    </source>
</reference>
<comment type="caution">
    <text evidence="2">The sequence shown here is derived from an EMBL/GenBank/DDBJ whole genome shotgun (WGS) entry which is preliminary data.</text>
</comment>
<dbReference type="InterPro" id="IPR021333">
    <property type="entry name" value="DUF2946"/>
</dbReference>
<keyword evidence="1" id="KW-1133">Transmembrane helix</keyword>
<keyword evidence="1" id="KW-0812">Transmembrane</keyword>
<evidence type="ECO:0000313" key="3">
    <source>
        <dbReference type="Proteomes" id="UP000755104"/>
    </source>
</evidence>
<evidence type="ECO:0000313" key="2">
    <source>
        <dbReference type="EMBL" id="MBX7483560.1"/>
    </source>
</evidence>
<organism evidence="2 3">
    <name type="scientific">Qipengyuania qiaonensis</name>
    <dbReference type="NCBI Taxonomy" id="2867240"/>
    <lineage>
        <taxon>Bacteria</taxon>
        <taxon>Pseudomonadati</taxon>
        <taxon>Pseudomonadota</taxon>
        <taxon>Alphaproteobacteria</taxon>
        <taxon>Sphingomonadales</taxon>
        <taxon>Erythrobacteraceae</taxon>
        <taxon>Qipengyuania</taxon>
    </lineage>
</organism>